<evidence type="ECO:0000313" key="2">
    <source>
        <dbReference type="Proteomes" id="UP001470230"/>
    </source>
</evidence>
<proteinExistence type="predicted"/>
<organism evidence="1 2">
    <name type="scientific">Tritrichomonas musculus</name>
    <dbReference type="NCBI Taxonomy" id="1915356"/>
    <lineage>
        <taxon>Eukaryota</taxon>
        <taxon>Metamonada</taxon>
        <taxon>Parabasalia</taxon>
        <taxon>Tritrichomonadida</taxon>
        <taxon>Tritrichomonadidae</taxon>
        <taxon>Tritrichomonas</taxon>
    </lineage>
</organism>
<dbReference type="InterPro" id="IPR036322">
    <property type="entry name" value="WD40_repeat_dom_sf"/>
</dbReference>
<comment type="caution">
    <text evidence="1">The sequence shown here is derived from an EMBL/GenBank/DDBJ whole genome shotgun (WGS) entry which is preliminary data.</text>
</comment>
<name>A0ABR2J2M5_9EUKA</name>
<evidence type="ECO:0008006" key="3">
    <source>
        <dbReference type="Google" id="ProtNLM"/>
    </source>
</evidence>
<sequence>MEFHELESNESKQPSTDIYEIIKEDISQFKSNKENEQKANYFYQFLLKFHYLLINSINLDLRKETVFILYNFIFENIDYALYSNQSSLETAAVISNANQKFISNESINLTPNGNSNIKISTYSIKMILKKCCYSCSDSPNIYKTFTPFLSSLFSKEDFFLGLAKSDIFEFILSDILFLTPNHDYDIFLFDICFVFPKPSFFASILINSFTTFFVNSVNENSIQDNSREITAKFVATLVSKVASVSKGAIDLFGQFGGFLAYDKLISKFPEKERPNYYSIFMISDCEPSIIDHLLTLYQSNPNDEQTYFEMFSQKLRTQSELIQGCQIEKWFEMNEPKMNHLIPLFKFIYQNSPSLSASSLPYLLKSMSKIEIYFNTADEVLKITLNLLNQNFLTLEQLTKMNFLDVFFFNTTKPAFLEMVSIQHYFQLFISIYNFLNESKQITFFSKFCKFITTIEKDKFITICSSFLIRSSIVENMKTLLDTLDQCKDCSYVSILLNSFVDSGTSSRYVSEVGHESSYDSMADVESMSDLSLDIINCQRNFILAGGIDWIFNSNFLTIESTVSLISHLVSCRCYEQLENKIDSLDHSKHPLFSVDSKSMLKMVFGMVDVDEVDFYYHPIRIRGLFEFLKEKFDVLNPYNIFYLGKEFIDSKLNENNDIYSVPYIHSFGNRCITQEHIPSLFKCPEKLIDFCDKSQDHFSFYMLFQDNFPLIFNASLSPSSGLSFWFKIEQKNDEQDKMALLCQTDNGIKFFAHQKKIIIHIDTFKSNDVVTDTIETDFDPTLWNHVFISVYSQYSLGSNFLIAINSKNVSPKIKRKLNQISTIFFFNQNQNTILYISYSIRIFYNYQKDANLLNVIYSRGPLSFFNNENSEIISPITKINYYFQGINKKPVMKKKYETEKVTKYCYNFDVYLVPYLGFPKHPISHEMLFTKIKECESLELYEILIKTFLEMAEINPVVLYNYDLLSLLKNSKQKPSYSIFTNILQKQINLFGARKDFLTELIFDSSLWTIFDPVFVFKALFELFPINIWSSDRMLVTFIAHSLLTNSDKPDVATIAVKHLVEIPSLMKYVASLIKVAPVLSRLNPVWNQIEFRENSFTQEVLINSLIPIINKDNYNFFKSYLPFNELKSLFIVSSDLLCSSIFALITQFSIVQMSTNNKENDYFEFDFVFFSKFVQLSHIKKVWESAFEMHHLPSLLSLIWSSSIAFTYFYSNIGSMDIDQFNSYPFNTTDSTQSDSQQNLQIEKLIKEDINIVMNNAINYCVDSSTKIMNDPICLKIISFFYPHIFTYPSLFKNFQNLNDVTQADPIVLNVNQFSDIDDDLWIEKMYVLSRFNFPPSTSPISYSSFLNQMISSVLRNFGFSLPFSFKSSSNILQSSSSPSSYHDPNETSSFDLVSWFSQSPLLDLFMSIISNCSCSFLDSFLYSIVSNDHNNPLLSTLIHGLLSRIPTNSIEKVLVILDNVSVLSSFQLLNQNAIILMADLFTLFNIVQTKFNDREACVVASRIQPVLISLLNSIPFSEIKMLFSLLTNNLKAFKFFIETTHSLHSWLYSFIAFSHNEIEVYNDFITKLKQVTQLDENDQSIIDKISRRQIQNSVNDLKEIESEWKDLSNNFRSFAQSQFHKIQDEKNKNNKEIKQISADSNYFKYYTDVKHFLLSFFVCQNIRYFEVYSSLYKETLEWTSLMKKIKNELFEFKPKYRLRSNFYWPYQAKHSDTKSIMIQSIFNDLIFERNKIQTVKSEVIKTFKKTIKFQYVFINDIPLNLFNLFKDNYGNPDNYTNCTMILKKHEIPCVLFLYEKKILIVTYASIKPMPSKTILPGSSMPASTPTFSISGENNFFFKKEKDTFELNCFYQYAFSGNFGPIKLFASHILITINLDSIIAIQWIDKLRFKLWSLLCGFFEFQLSQKVNIKYKETFAFNPSPSKEELLQQWTYRQISTNDLFERLNQMSNSENEAFQLPAPEGDVNEIDYNLIKEKLSPYFTENFLSKSYAFQRNKAEPLFYAPYSTLVDFIPRSSLYRLYSQFFPSFAPRGQNTIEISMKKISCSCLFFIVEVDVIKSTISIKENDFSQSTTVPNVFIKKYKNKFQSATHVSVSSNGVFVGIDYLFGLTEIYRVLNKKKSSYLSLSTVQKGSYCATTIPMKIKKIIQFSKETLFRNFFNINNNIFNNYSLISERDLISICFYDKRIIMLNLINGFAINQIEMPSKITAIAIDEYNSSIIVAMEKNGIQVIKNSFLSQNDSSIEQHPISFSLFNKDVVTAMGVVQNQNEEIMRTVICGTDSGKILLLYYDDKGVDIRPLYSRHSRRITRIEIDPEKRFFISVDAGNIAFVWSKSKTDQYVIKFDN</sequence>
<dbReference type="EMBL" id="JAPFFF010000013">
    <property type="protein sequence ID" value="KAK8872148.1"/>
    <property type="molecule type" value="Genomic_DNA"/>
</dbReference>
<reference evidence="1 2" key="1">
    <citation type="submission" date="2024-04" db="EMBL/GenBank/DDBJ databases">
        <title>Tritrichomonas musculus Genome.</title>
        <authorList>
            <person name="Alves-Ferreira E."/>
            <person name="Grigg M."/>
            <person name="Lorenzi H."/>
            <person name="Galac M."/>
        </authorList>
    </citation>
    <scope>NUCLEOTIDE SEQUENCE [LARGE SCALE GENOMIC DNA]</scope>
    <source>
        <strain evidence="1 2">EAF2021</strain>
    </source>
</reference>
<dbReference type="Gene3D" id="2.130.10.10">
    <property type="entry name" value="YVTN repeat-like/Quinoprotein amine dehydrogenase"/>
    <property type="match status" value="1"/>
</dbReference>
<dbReference type="InterPro" id="IPR015943">
    <property type="entry name" value="WD40/YVTN_repeat-like_dom_sf"/>
</dbReference>
<keyword evidence="2" id="KW-1185">Reference proteome</keyword>
<evidence type="ECO:0000313" key="1">
    <source>
        <dbReference type="EMBL" id="KAK8872148.1"/>
    </source>
</evidence>
<accession>A0ABR2J2M5</accession>
<dbReference type="Proteomes" id="UP001470230">
    <property type="component" value="Unassembled WGS sequence"/>
</dbReference>
<protein>
    <recommendedName>
        <fullName evidence="3">Beige/BEACH domain containing protein</fullName>
    </recommendedName>
</protein>
<gene>
    <name evidence="1" type="ORF">M9Y10_007909</name>
</gene>
<dbReference type="SUPFAM" id="SSF50978">
    <property type="entry name" value="WD40 repeat-like"/>
    <property type="match status" value="1"/>
</dbReference>